<evidence type="ECO:0000256" key="3">
    <source>
        <dbReference type="ARBA" id="ARBA00022898"/>
    </source>
</evidence>
<dbReference type="STRING" id="479434.Sthe_0126"/>
<sequence>MSIGTIPRFPLATLPTPLHEAHRLREALGGPERCPRILIKRDDLTGLALGGNKARKLEFLIADALRQGATALITTGAVQSNHARMTAAAARLAGLHCSLVLTTGVEDPPIQGNLLLDHLLQAEVHLVPAPPDKALAVDAAVDETIARVAADLESRGERPYVIPVGGSSPVGALGYVAGTLELVGQLAAAGEAPTRLYYASGSRGTQAGLVLGAKIYSAPYQVYGIAVSGGGADKDARALQNATEAAAMLGIASPVTEADLITDEGYIGEGYGIPTPECLEAIRLLAQTEAIFLDPSYTGKAMAGLIDHVRRGIIKPDETVVFLHTGGVPAIFAHGTRLLE</sequence>
<feature type="modified residue" description="N6-(pyridoxal phosphate)lysine" evidence="5">
    <location>
        <position position="53"/>
    </location>
</feature>
<dbReference type="InterPro" id="IPR027278">
    <property type="entry name" value="ACCD_DCysDesulf"/>
</dbReference>
<evidence type="ECO:0000256" key="2">
    <source>
        <dbReference type="ARBA" id="ARBA00008639"/>
    </source>
</evidence>
<keyword evidence="3 5" id="KW-0663">Pyridoxal phosphate</keyword>
<dbReference type="InterPro" id="IPR036052">
    <property type="entry name" value="TrpB-like_PALP_sf"/>
</dbReference>
<dbReference type="InParanoid" id="D1C627"/>
<evidence type="ECO:0000256" key="5">
    <source>
        <dbReference type="PIRSR" id="PIRSR006278-2"/>
    </source>
</evidence>
<dbReference type="KEGG" id="sti:Sthe_0126"/>
<comment type="similarity">
    <text evidence="2">Belongs to the ACC deaminase/D-cysteine desulfhydrase family.</text>
</comment>
<protein>
    <submittedName>
        <fullName evidence="7">1-aminocyclopropane-1-carboxylate deaminase</fullName>
        <ecNumber evidence="7">3.5.99.7</ecNumber>
    </submittedName>
</protein>
<gene>
    <name evidence="7" type="ordered locus">Sthe_0126</name>
</gene>
<name>D1C627_SPHTD</name>
<dbReference type="OrthoDB" id="9801249at2"/>
<comment type="cofactor">
    <cofactor evidence="1">
        <name>pyridoxal 5'-phosphate</name>
        <dbReference type="ChEBI" id="CHEBI:597326"/>
    </cofactor>
</comment>
<dbReference type="PANTHER" id="PTHR43780:SF2">
    <property type="entry name" value="1-AMINOCYCLOPROPANE-1-CARBOXYLATE DEAMINASE-RELATED"/>
    <property type="match status" value="1"/>
</dbReference>
<feature type="active site" description="Nucleophile" evidence="4">
    <location>
        <position position="80"/>
    </location>
</feature>
<dbReference type="PIRSF" id="PIRSF006278">
    <property type="entry name" value="ACCD_DCysDesulf"/>
    <property type="match status" value="1"/>
</dbReference>
<dbReference type="PANTHER" id="PTHR43780">
    <property type="entry name" value="1-AMINOCYCLOPROPANE-1-CARBOXYLATE DEAMINASE-RELATED"/>
    <property type="match status" value="1"/>
</dbReference>
<dbReference type="Pfam" id="PF00291">
    <property type="entry name" value="PALP"/>
    <property type="match status" value="1"/>
</dbReference>
<dbReference type="eggNOG" id="COG2515">
    <property type="taxonomic scope" value="Bacteria"/>
</dbReference>
<dbReference type="RefSeq" id="WP_012870613.1">
    <property type="nucleotide sequence ID" value="NC_013523.1"/>
</dbReference>
<proteinExistence type="inferred from homology"/>
<evidence type="ECO:0000256" key="1">
    <source>
        <dbReference type="ARBA" id="ARBA00001933"/>
    </source>
</evidence>
<dbReference type="InterPro" id="IPR001926">
    <property type="entry name" value="TrpB-like_PALP"/>
</dbReference>
<dbReference type="EMBL" id="CP001823">
    <property type="protein sequence ID" value="ACZ37565.1"/>
    <property type="molecule type" value="Genomic_DNA"/>
</dbReference>
<dbReference type="SUPFAM" id="SSF53686">
    <property type="entry name" value="Tryptophan synthase beta subunit-like PLP-dependent enzymes"/>
    <property type="match status" value="1"/>
</dbReference>
<reference evidence="8" key="1">
    <citation type="submission" date="2009-11" db="EMBL/GenBank/DDBJ databases">
        <title>The complete chromosome 1 of Sphaerobacter thermophilus DSM 20745.</title>
        <authorList>
            <person name="Lucas S."/>
            <person name="Copeland A."/>
            <person name="Lapidus A."/>
            <person name="Glavina del Rio T."/>
            <person name="Dalin E."/>
            <person name="Tice H."/>
            <person name="Bruce D."/>
            <person name="Goodwin L."/>
            <person name="Pitluck S."/>
            <person name="Kyrpides N."/>
            <person name="Mavromatis K."/>
            <person name="Ivanova N."/>
            <person name="Mikhailova N."/>
            <person name="LaButti K.M."/>
            <person name="Clum A."/>
            <person name="Sun H.I."/>
            <person name="Brettin T."/>
            <person name="Detter J.C."/>
            <person name="Han C."/>
            <person name="Larimer F."/>
            <person name="Land M."/>
            <person name="Hauser L."/>
            <person name="Markowitz V."/>
            <person name="Cheng J.F."/>
            <person name="Hugenholtz P."/>
            <person name="Woyke T."/>
            <person name="Wu D."/>
            <person name="Steenblock K."/>
            <person name="Schneider S."/>
            <person name="Pukall R."/>
            <person name="Goeker M."/>
            <person name="Klenk H.P."/>
            <person name="Eisen J.A."/>
        </authorList>
    </citation>
    <scope>NUCLEOTIDE SEQUENCE [LARGE SCALE GENOMIC DNA]</scope>
    <source>
        <strain evidence="8">ATCC 49802 / DSM 20745 / S 6022</strain>
    </source>
</reference>
<evidence type="ECO:0000313" key="8">
    <source>
        <dbReference type="Proteomes" id="UP000002027"/>
    </source>
</evidence>
<dbReference type="Gene3D" id="3.40.50.1100">
    <property type="match status" value="2"/>
</dbReference>
<evidence type="ECO:0000313" key="7">
    <source>
        <dbReference type="EMBL" id="ACZ37565.1"/>
    </source>
</evidence>
<evidence type="ECO:0000259" key="6">
    <source>
        <dbReference type="Pfam" id="PF00291"/>
    </source>
</evidence>
<dbReference type="GO" id="GO:0019148">
    <property type="term" value="F:D-cysteine desulfhydrase activity"/>
    <property type="evidence" value="ECO:0007669"/>
    <property type="project" value="TreeGrafter"/>
</dbReference>
<keyword evidence="7" id="KW-0378">Hydrolase</keyword>
<dbReference type="HOGENOM" id="CLU_048897_1_0_0"/>
<keyword evidence="8" id="KW-1185">Reference proteome</keyword>
<organism evidence="7 8">
    <name type="scientific">Sphaerobacter thermophilus (strain ATCC 49802 / DSM 20745 / KCCM 41009 / NCIMB 13125 / S 6022)</name>
    <dbReference type="NCBI Taxonomy" id="479434"/>
    <lineage>
        <taxon>Bacteria</taxon>
        <taxon>Pseudomonadati</taxon>
        <taxon>Thermomicrobiota</taxon>
        <taxon>Thermomicrobia</taxon>
        <taxon>Sphaerobacterales</taxon>
        <taxon>Sphaerobacterineae</taxon>
        <taxon>Sphaerobacteraceae</taxon>
        <taxon>Sphaerobacter</taxon>
    </lineage>
</organism>
<feature type="domain" description="Tryptophan synthase beta chain-like PALP" evidence="6">
    <location>
        <begin position="13"/>
        <end position="326"/>
    </location>
</feature>
<dbReference type="EC" id="3.5.99.7" evidence="7"/>
<accession>D1C627</accession>
<dbReference type="Proteomes" id="UP000002027">
    <property type="component" value="Chromosome 1"/>
</dbReference>
<evidence type="ECO:0000256" key="4">
    <source>
        <dbReference type="PIRSR" id="PIRSR006278-1"/>
    </source>
</evidence>
<dbReference type="AlphaFoldDB" id="D1C627"/>
<dbReference type="GO" id="GO:0008660">
    <property type="term" value="F:1-aminocyclopropane-1-carboxylate deaminase activity"/>
    <property type="evidence" value="ECO:0007669"/>
    <property type="project" value="UniProtKB-EC"/>
</dbReference>
<reference evidence="7 8" key="2">
    <citation type="journal article" date="2010" name="Stand. Genomic Sci.">
        <title>Complete genome sequence of Desulfohalobium retbaense type strain (HR(100)).</title>
        <authorList>
            <person name="Spring S."/>
            <person name="Nolan M."/>
            <person name="Lapidus A."/>
            <person name="Glavina Del Rio T."/>
            <person name="Copeland A."/>
            <person name="Tice H."/>
            <person name="Cheng J.F."/>
            <person name="Lucas S."/>
            <person name="Land M."/>
            <person name="Chen F."/>
            <person name="Bruce D."/>
            <person name="Goodwin L."/>
            <person name="Pitluck S."/>
            <person name="Ivanova N."/>
            <person name="Mavromatis K."/>
            <person name="Mikhailova N."/>
            <person name="Pati A."/>
            <person name="Chen A."/>
            <person name="Palaniappan K."/>
            <person name="Hauser L."/>
            <person name="Chang Y.J."/>
            <person name="Jeffries C.D."/>
            <person name="Munk C."/>
            <person name="Kiss H."/>
            <person name="Chain P."/>
            <person name="Han C."/>
            <person name="Brettin T."/>
            <person name="Detter J.C."/>
            <person name="Schuler E."/>
            <person name="Goker M."/>
            <person name="Rohde M."/>
            <person name="Bristow J."/>
            <person name="Eisen J.A."/>
            <person name="Markowitz V."/>
            <person name="Hugenholtz P."/>
            <person name="Kyrpides N.C."/>
            <person name="Klenk H.P."/>
        </authorList>
    </citation>
    <scope>NUCLEOTIDE SEQUENCE [LARGE SCALE GENOMIC DNA]</scope>
    <source>
        <strain evidence="8">ATCC 49802 / DSM 20745 / S 6022</strain>
    </source>
</reference>